<dbReference type="PANTHER" id="PTHR38887">
    <property type="entry name" value="CHROMOSOME 21, WHOLE GENOME SHOTGUN SEQUENCE"/>
    <property type="match status" value="1"/>
</dbReference>
<evidence type="ECO:0000313" key="2">
    <source>
        <dbReference type="EMBL" id="EMC95377.1"/>
    </source>
</evidence>
<feature type="non-terminal residue" evidence="2">
    <location>
        <position position="311"/>
    </location>
</feature>
<dbReference type="eggNOG" id="ENOG502S9HR">
    <property type="taxonomic scope" value="Eukaryota"/>
</dbReference>
<dbReference type="KEGG" id="bcom:BAUCODRAFT_57983"/>
<feature type="non-terminal residue" evidence="2">
    <location>
        <position position="1"/>
    </location>
</feature>
<dbReference type="GeneID" id="19115771"/>
<gene>
    <name evidence="2" type="ORF">BAUCODRAFT_57983</name>
</gene>
<feature type="compositionally biased region" description="Basic and acidic residues" evidence="1">
    <location>
        <begin position="221"/>
        <end position="303"/>
    </location>
</feature>
<dbReference type="OrthoDB" id="3068835at2759"/>
<dbReference type="OMA" id="KDRAKAH"/>
<dbReference type="EMBL" id="KB445557">
    <property type="protein sequence ID" value="EMC95377.1"/>
    <property type="molecule type" value="Genomic_DNA"/>
</dbReference>
<sequence>LPGPVVIPQASPGPGQPFTRAYAPILAEHGVPMQAFVELIDNFNIVSNSSPPLQILDLASGAISFVPIPHARLVGYGVSAAIKVGEGVVSKSRGGMFIKKVNLEFFNPRGLRIELATSKALKAKLGMDPEVPLAAPIAASNDMSSVQRRMASLQGRVAPLTFDVPLPSKPTKFLDRLCLMQQRKNAERQERKAQESRLDYASKSAEIEKKLLEERSKHGEELQKLNVERQKLEHERDKEMQKAQRERKPEKRAERETEAMADFRKEMRKLDEEYDKIRGKHDEEVRHHEGDRRKEDKEGRQGDKIQWMLIE</sequence>
<protein>
    <submittedName>
        <fullName evidence="2">Uncharacterized protein</fullName>
    </submittedName>
</protein>
<keyword evidence="3" id="KW-1185">Reference proteome</keyword>
<name>M2LM29_BAUPA</name>
<dbReference type="PANTHER" id="PTHR38887:SF1">
    <property type="entry name" value="RAS MODIFICATION PROTEIN ERF4"/>
    <property type="match status" value="1"/>
</dbReference>
<organism evidence="2 3">
    <name type="scientific">Baudoinia panamericana (strain UAMH 10762)</name>
    <name type="common">Angels' share fungus</name>
    <name type="synonym">Baudoinia compniacensis (strain UAMH 10762)</name>
    <dbReference type="NCBI Taxonomy" id="717646"/>
    <lineage>
        <taxon>Eukaryota</taxon>
        <taxon>Fungi</taxon>
        <taxon>Dikarya</taxon>
        <taxon>Ascomycota</taxon>
        <taxon>Pezizomycotina</taxon>
        <taxon>Dothideomycetes</taxon>
        <taxon>Dothideomycetidae</taxon>
        <taxon>Mycosphaerellales</taxon>
        <taxon>Teratosphaeriaceae</taxon>
        <taxon>Baudoinia</taxon>
    </lineage>
</organism>
<dbReference type="RefSeq" id="XP_007677524.1">
    <property type="nucleotide sequence ID" value="XM_007679334.1"/>
</dbReference>
<dbReference type="Proteomes" id="UP000011761">
    <property type="component" value="Unassembled WGS sequence"/>
</dbReference>
<dbReference type="HOGENOM" id="CLU_060159_0_0_1"/>
<feature type="region of interest" description="Disordered" evidence="1">
    <location>
        <begin position="221"/>
        <end position="311"/>
    </location>
</feature>
<reference evidence="2 3" key="1">
    <citation type="journal article" date="2012" name="PLoS Pathog.">
        <title>Diverse lifestyles and strategies of plant pathogenesis encoded in the genomes of eighteen Dothideomycetes fungi.</title>
        <authorList>
            <person name="Ohm R.A."/>
            <person name="Feau N."/>
            <person name="Henrissat B."/>
            <person name="Schoch C.L."/>
            <person name="Horwitz B.A."/>
            <person name="Barry K.W."/>
            <person name="Condon B.J."/>
            <person name="Copeland A.C."/>
            <person name="Dhillon B."/>
            <person name="Glaser F."/>
            <person name="Hesse C.N."/>
            <person name="Kosti I."/>
            <person name="LaButti K."/>
            <person name="Lindquist E.A."/>
            <person name="Lucas S."/>
            <person name="Salamov A.A."/>
            <person name="Bradshaw R.E."/>
            <person name="Ciuffetti L."/>
            <person name="Hamelin R.C."/>
            <person name="Kema G.H.J."/>
            <person name="Lawrence C."/>
            <person name="Scott J.A."/>
            <person name="Spatafora J.W."/>
            <person name="Turgeon B.G."/>
            <person name="de Wit P.J.G.M."/>
            <person name="Zhong S."/>
            <person name="Goodwin S.B."/>
            <person name="Grigoriev I.V."/>
        </authorList>
    </citation>
    <scope>NUCLEOTIDE SEQUENCE [LARGE SCALE GENOMIC DNA]</scope>
    <source>
        <strain evidence="2 3">UAMH 10762</strain>
    </source>
</reference>
<dbReference type="AlphaFoldDB" id="M2LM29"/>
<evidence type="ECO:0000256" key="1">
    <source>
        <dbReference type="SAM" id="MobiDB-lite"/>
    </source>
</evidence>
<proteinExistence type="predicted"/>
<accession>M2LM29</accession>
<evidence type="ECO:0000313" key="3">
    <source>
        <dbReference type="Proteomes" id="UP000011761"/>
    </source>
</evidence>
<dbReference type="InterPro" id="IPR053221">
    <property type="entry name" value="Burnettramic_acid_biosynth"/>
</dbReference>